<dbReference type="InterPro" id="IPR050807">
    <property type="entry name" value="TransReg_Diox_bact_type"/>
</dbReference>
<dbReference type="EMBL" id="PCRE01000007">
    <property type="protein sequence ID" value="PIP15295.1"/>
    <property type="molecule type" value="Genomic_DNA"/>
</dbReference>
<evidence type="ECO:0000256" key="1">
    <source>
        <dbReference type="ARBA" id="ARBA00023125"/>
    </source>
</evidence>
<dbReference type="SMART" id="SM00530">
    <property type="entry name" value="HTH_XRE"/>
    <property type="match status" value="1"/>
</dbReference>
<dbReference type="GO" id="GO:0005829">
    <property type="term" value="C:cytosol"/>
    <property type="evidence" value="ECO:0007669"/>
    <property type="project" value="TreeGrafter"/>
</dbReference>
<feature type="domain" description="HTH cro/C1-type" evidence="2">
    <location>
        <begin position="15"/>
        <end position="70"/>
    </location>
</feature>
<dbReference type="AlphaFoldDB" id="A0A2G9Y7S5"/>
<dbReference type="Gene3D" id="1.10.260.40">
    <property type="entry name" value="lambda repressor-like DNA-binding domains"/>
    <property type="match status" value="1"/>
</dbReference>
<evidence type="ECO:0000259" key="2">
    <source>
        <dbReference type="PROSITE" id="PS50943"/>
    </source>
</evidence>
<reference evidence="3 4" key="1">
    <citation type="submission" date="2017-09" db="EMBL/GenBank/DDBJ databases">
        <title>Depth-based differentiation of microbial function through sediment-hosted aquifers and enrichment of novel symbionts in the deep terrestrial subsurface.</title>
        <authorList>
            <person name="Probst A.J."/>
            <person name="Ladd B."/>
            <person name="Jarett J.K."/>
            <person name="Geller-Mcgrath D.E."/>
            <person name="Sieber C.M."/>
            <person name="Emerson J.B."/>
            <person name="Anantharaman K."/>
            <person name="Thomas B.C."/>
            <person name="Malmstrom R."/>
            <person name="Stieglmeier M."/>
            <person name="Klingl A."/>
            <person name="Woyke T."/>
            <person name="Ryan C.M."/>
            <person name="Banfield J.F."/>
        </authorList>
    </citation>
    <scope>NUCLEOTIDE SEQUENCE [LARGE SCALE GENOMIC DNA]</scope>
    <source>
        <strain evidence="3">CG23_combo_of_CG06-09_8_20_14_all_35_49</strain>
    </source>
</reference>
<gene>
    <name evidence="3" type="ORF">COX47_00425</name>
</gene>
<organism evidence="3 4">
    <name type="scientific">Candidatus Roizmanbacteria bacterium CG23_combo_of_CG06-09_8_20_14_all_35_49</name>
    <dbReference type="NCBI Taxonomy" id="1974863"/>
    <lineage>
        <taxon>Bacteria</taxon>
        <taxon>Candidatus Roizmaniibacteriota</taxon>
    </lineage>
</organism>
<comment type="caution">
    <text evidence="3">The sequence shown here is derived from an EMBL/GenBank/DDBJ whole genome shotgun (WGS) entry which is preliminary data.</text>
</comment>
<proteinExistence type="predicted"/>
<dbReference type="CDD" id="cd00093">
    <property type="entry name" value="HTH_XRE"/>
    <property type="match status" value="1"/>
</dbReference>
<name>A0A2G9Y7S5_9BACT</name>
<sequence length="116" mass="13239">MIISEHLYKLIGEKIKSARESAKMSQKDLAEKVGFESATALSLIETGNRKISIDVLQKIAEIFHLNLNYFLGNEETNPVNFKHALRAEKKLSFSDKKQILDFIEFVKNRKKDGGNK</sequence>
<dbReference type="SUPFAM" id="SSF47413">
    <property type="entry name" value="lambda repressor-like DNA-binding domains"/>
    <property type="match status" value="1"/>
</dbReference>
<accession>A0A2G9Y7S5</accession>
<dbReference type="GO" id="GO:0003677">
    <property type="term" value="F:DNA binding"/>
    <property type="evidence" value="ECO:0007669"/>
    <property type="project" value="UniProtKB-KW"/>
</dbReference>
<dbReference type="InterPro" id="IPR001387">
    <property type="entry name" value="Cro/C1-type_HTH"/>
</dbReference>
<evidence type="ECO:0000313" key="3">
    <source>
        <dbReference type="EMBL" id="PIP15295.1"/>
    </source>
</evidence>
<dbReference type="GO" id="GO:0003700">
    <property type="term" value="F:DNA-binding transcription factor activity"/>
    <property type="evidence" value="ECO:0007669"/>
    <property type="project" value="TreeGrafter"/>
</dbReference>
<dbReference type="Proteomes" id="UP000231025">
    <property type="component" value="Unassembled WGS sequence"/>
</dbReference>
<dbReference type="PROSITE" id="PS50943">
    <property type="entry name" value="HTH_CROC1"/>
    <property type="match status" value="1"/>
</dbReference>
<dbReference type="PANTHER" id="PTHR46797:SF1">
    <property type="entry name" value="METHYLPHOSPHONATE SYNTHASE"/>
    <property type="match status" value="1"/>
</dbReference>
<dbReference type="PANTHER" id="PTHR46797">
    <property type="entry name" value="HTH-TYPE TRANSCRIPTIONAL REGULATOR"/>
    <property type="match status" value="1"/>
</dbReference>
<evidence type="ECO:0000313" key="4">
    <source>
        <dbReference type="Proteomes" id="UP000231025"/>
    </source>
</evidence>
<dbReference type="Pfam" id="PF01381">
    <property type="entry name" value="HTH_3"/>
    <property type="match status" value="1"/>
</dbReference>
<dbReference type="InterPro" id="IPR010982">
    <property type="entry name" value="Lambda_DNA-bd_dom_sf"/>
</dbReference>
<keyword evidence="1" id="KW-0238">DNA-binding</keyword>
<protein>
    <recommendedName>
        <fullName evidence="2">HTH cro/C1-type domain-containing protein</fullName>
    </recommendedName>
</protein>